<sequence>MKERWLDDLKKKMEGYKETSPEHLWNAIDQELFSKKEAKIIPLLSELNGKSKEEKRFKKRQKRKQIIRVAASVVVLITAGFTFYTNNKQTTVIHSTITDSQIQPEKKLPETGEYELINPTSESALTKTIPQKKNVIINKSKIGSTHYSQYPDEHPTFDYVYGKREVIEPLPDEKSDNPSQDTSDQQIAGHETKMIQNGNNGTEDLVITTFSDEKQSLMTEDSVLRTPQKKWSLGLLSGQFSSNSTQQVSGYAMMNGDPMDATVDSEGNYTEDPLNNIIVGNQEKQVETKIRHKTPVRMGVSLYYPLGNRWAVNTGITYTKLSSELVSGSAAYRYNSRQQLHYIGVPLQLNYTIWSAGRLTTYANMGVHVEKVVYGTLKTDYIVDSVLQESTLEKIRSKTIQTSLNAGLGVNYSITDHVGIYFEPGIRYHFDDKSTVYTIYKDKPLNFNVQFGLRLNIRK</sequence>
<keyword evidence="3" id="KW-1185">Reference proteome</keyword>
<dbReference type="Gene3D" id="2.40.160.20">
    <property type="match status" value="1"/>
</dbReference>
<accession>A0ABT8CPI7</accession>
<dbReference type="RefSeq" id="WP_290361812.1">
    <property type="nucleotide sequence ID" value="NZ_JAUFQU010000001.1"/>
</dbReference>
<organism evidence="2 3">
    <name type="scientific">Paenimyroides ceti</name>
    <dbReference type="NCBI Taxonomy" id="395087"/>
    <lineage>
        <taxon>Bacteria</taxon>
        <taxon>Pseudomonadati</taxon>
        <taxon>Bacteroidota</taxon>
        <taxon>Flavobacteriia</taxon>
        <taxon>Flavobacteriales</taxon>
        <taxon>Flavobacteriaceae</taxon>
        <taxon>Paenimyroides</taxon>
    </lineage>
</organism>
<comment type="caution">
    <text evidence="2">The sequence shown here is derived from an EMBL/GenBank/DDBJ whole genome shotgun (WGS) entry which is preliminary data.</text>
</comment>
<keyword evidence="1" id="KW-0472">Membrane</keyword>
<name>A0ABT8CPI7_9FLAO</name>
<feature type="transmembrane region" description="Helical" evidence="1">
    <location>
        <begin position="66"/>
        <end position="84"/>
    </location>
</feature>
<reference evidence="3" key="1">
    <citation type="journal article" date="2019" name="Int. J. Syst. Evol. Microbiol.">
        <title>The Global Catalogue of Microorganisms (GCM) 10K type strain sequencing project: providing services to taxonomists for standard genome sequencing and annotation.</title>
        <authorList>
            <consortium name="The Broad Institute Genomics Platform"/>
            <consortium name="The Broad Institute Genome Sequencing Center for Infectious Disease"/>
            <person name="Wu L."/>
            <person name="Ma J."/>
        </authorList>
    </citation>
    <scope>NUCLEOTIDE SEQUENCE [LARGE SCALE GENOMIC DNA]</scope>
    <source>
        <strain evidence="3">CECT 7184</strain>
    </source>
</reference>
<dbReference type="EMBL" id="JAUFQU010000001">
    <property type="protein sequence ID" value="MDN3705651.1"/>
    <property type="molecule type" value="Genomic_DNA"/>
</dbReference>
<dbReference type="SUPFAM" id="SSF56925">
    <property type="entry name" value="OMPA-like"/>
    <property type="match status" value="1"/>
</dbReference>
<evidence type="ECO:0000313" key="2">
    <source>
        <dbReference type="EMBL" id="MDN3705651.1"/>
    </source>
</evidence>
<keyword evidence="1" id="KW-0812">Transmembrane</keyword>
<gene>
    <name evidence="2" type="ORF">QW060_00710</name>
</gene>
<protein>
    <submittedName>
        <fullName evidence="2">Outer membrane beta-barrel protein</fullName>
    </submittedName>
</protein>
<proteinExistence type="predicted"/>
<keyword evidence="1" id="KW-1133">Transmembrane helix</keyword>
<dbReference type="Proteomes" id="UP001242368">
    <property type="component" value="Unassembled WGS sequence"/>
</dbReference>
<evidence type="ECO:0000256" key="1">
    <source>
        <dbReference type="SAM" id="Phobius"/>
    </source>
</evidence>
<evidence type="ECO:0000313" key="3">
    <source>
        <dbReference type="Proteomes" id="UP001242368"/>
    </source>
</evidence>
<dbReference type="InterPro" id="IPR011250">
    <property type="entry name" value="OMP/PagP_B-barrel"/>
</dbReference>